<dbReference type="InterPro" id="IPR002288">
    <property type="entry name" value="DNA_gyrase_B_C"/>
</dbReference>
<proteinExistence type="inferred from homology"/>
<keyword evidence="6" id="KW-0238">DNA-binding</keyword>
<evidence type="ECO:0000259" key="8">
    <source>
        <dbReference type="Pfam" id="PF00986"/>
    </source>
</evidence>
<keyword evidence="3" id="KW-0547">Nucleotide-binding</keyword>
<evidence type="ECO:0000313" key="9">
    <source>
        <dbReference type="EMBL" id="SVC58444.1"/>
    </source>
</evidence>
<dbReference type="SUPFAM" id="SSF56719">
    <property type="entry name" value="Type II DNA topoisomerase"/>
    <property type="match status" value="1"/>
</dbReference>
<feature type="domain" description="DNA gyrase B subunit C-terminal" evidence="8">
    <location>
        <begin position="1"/>
        <end position="44"/>
    </location>
</feature>
<dbReference type="Gene3D" id="3.40.50.670">
    <property type="match status" value="1"/>
</dbReference>
<dbReference type="Pfam" id="PF00986">
    <property type="entry name" value="DNA_gyraseB_C"/>
    <property type="match status" value="1"/>
</dbReference>
<dbReference type="GO" id="GO:0006265">
    <property type="term" value="P:DNA topological change"/>
    <property type="evidence" value="ECO:0007669"/>
    <property type="project" value="InterPro"/>
</dbReference>
<dbReference type="GO" id="GO:0003918">
    <property type="term" value="F:DNA topoisomerase type II (double strand cut, ATP-hydrolyzing) activity"/>
    <property type="evidence" value="ECO:0007669"/>
    <property type="project" value="UniProtKB-EC"/>
</dbReference>
<evidence type="ECO:0000256" key="4">
    <source>
        <dbReference type="ARBA" id="ARBA00022840"/>
    </source>
</evidence>
<evidence type="ECO:0000256" key="6">
    <source>
        <dbReference type="ARBA" id="ARBA00023125"/>
    </source>
</evidence>
<comment type="catalytic activity">
    <reaction evidence="1">
        <text>ATP-dependent breakage, passage and rejoining of double-stranded DNA.</text>
        <dbReference type="EC" id="5.6.2.2"/>
    </reaction>
</comment>
<accession>A0A382NB64</accession>
<evidence type="ECO:0000256" key="3">
    <source>
        <dbReference type="ARBA" id="ARBA00022741"/>
    </source>
</evidence>
<keyword evidence="5" id="KW-0799">Topoisomerase</keyword>
<dbReference type="PANTHER" id="PTHR45866">
    <property type="entry name" value="DNA GYRASE/TOPOISOMERASE SUBUNIT B"/>
    <property type="match status" value="1"/>
</dbReference>
<organism evidence="9">
    <name type="scientific">marine metagenome</name>
    <dbReference type="NCBI Taxonomy" id="408172"/>
    <lineage>
        <taxon>unclassified sequences</taxon>
        <taxon>metagenomes</taxon>
        <taxon>ecological metagenomes</taxon>
    </lineage>
</organism>
<dbReference type="InterPro" id="IPR013759">
    <property type="entry name" value="Topo_IIA_B_C"/>
</dbReference>
<keyword evidence="7" id="KW-0413">Isomerase</keyword>
<dbReference type="GO" id="GO:0003677">
    <property type="term" value="F:DNA binding"/>
    <property type="evidence" value="ECO:0007669"/>
    <property type="project" value="UniProtKB-KW"/>
</dbReference>
<dbReference type="PANTHER" id="PTHR45866:SF1">
    <property type="entry name" value="DNA GYRASE SUBUNIT B, MITOCHONDRIAL"/>
    <property type="match status" value="1"/>
</dbReference>
<evidence type="ECO:0000256" key="2">
    <source>
        <dbReference type="ARBA" id="ARBA00010708"/>
    </source>
</evidence>
<dbReference type="AlphaFoldDB" id="A0A382NB64"/>
<protein>
    <recommendedName>
        <fullName evidence="8">DNA gyrase B subunit C-terminal domain-containing protein</fullName>
    </recommendedName>
</protein>
<feature type="non-terminal residue" evidence="9">
    <location>
        <position position="1"/>
    </location>
</feature>
<dbReference type="InterPro" id="IPR000565">
    <property type="entry name" value="Topo_IIA_B"/>
</dbReference>
<dbReference type="GO" id="GO:0005524">
    <property type="term" value="F:ATP binding"/>
    <property type="evidence" value="ECO:0007669"/>
    <property type="project" value="UniProtKB-KW"/>
</dbReference>
<name>A0A382NB64_9ZZZZ</name>
<comment type="similarity">
    <text evidence="2">Belongs to the type II topoisomerase GyrB family.</text>
</comment>
<dbReference type="InterPro" id="IPR013760">
    <property type="entry name" value="Topo_IIA-like_dom_sf"/>
</dbReference>
<dbReference type="PRINTS" id="PR01159">
    <property type="entry name" value="DNAGYRASEB"/>
</dbReference>
<evidence type="ECO:0000256" key="1">
    <source>
        <dbReference type="ARBA" id="ARBA00000185"/>
    </source>
</evidence>
<keyword evidence="4" id="KW-0067">ATP-binding</keyword>
<gene>
    <name evidence="9" type="ORF">METZ01_LOCUS311298</name>
</gene>
<evidence type="ECO:0000256" key="5">
    <source>
        <dbReference type="ARBA" id="ARBA00023029"/>
    </source>
</evidence>
<sequence>LWETTMDPETRTLMQVTVESAGEAAETFQYLMGSDVEARRNFIEKNAKFVVNLDV</sequence>
<reference evidence="9" key="1">
    <citation type="submission" date="2018-05" db="EMBL/GenBank/DDBJ databases">
        <authorList>
            <person name="Lanie J.A."/>
            <person name="Ng W.-L."/>
            <person name="Kazmierczak K.M."/>
            <person name="Andrzejewski T.M."/>
            <person name="Davidsen T.M."/>
            <person name="Wayne K.J."/>
            <person name="Tettelin H."/>
            <person name="Glass J.I."/>
            <person name="Rusch D."/>
            <person name="Podicherti R."/>
            <person name="Tsui H.-C.T."/>
            <person name="Winkler M.E."/>
        </authorList>
    </citation>
    <scope>NUCLEOTIDE SEQUENCE</scope>
</reference>
<evidence type="ECO:0000256" key="7">
    <source>
        <dbReference type="ARBA" id="ARBA00023235"/>
    </source>
</evidence>
<dbReference type="EMBL" id="UINC01099295">
    <property type="protein sequence ID" value="SVC58444.1"/>
    <property type="molecule type" value="Genomic_DNA"/>
</dbReference>